<dbReference type="EMBL" id="CP128400">
    <property type="protein sequence ID" value="WJW69690.1"/>
    <property type="molecule type" value="Genomic_DNA"/>
</dbReference>
<gene>
    <name evidence="2" type="ORF">HXX08_18180</name>
    <name evidence="3" type="ORF">OZ401_003318</name>
</gene>
<dbReference type="AlphaFoldDB" id="A0A8T7M6P4"/>
<evidence type="ECO:0000313" key="3">
    <source>
        <dbReference type="EMBL" id="WJW69690.1"/>
    </source>
</evidence>
<protein>
    <submittedName>
        <fullName evidence="2">Uncharacterized protein</fullName>
    </submittedName>
</protein>
<accession>A0A8T7M6P4</accession>
<dbReference type="RefSeq" id="WP_341471563.1">
    <property type="nucleotide sequence ID" value="NZ_CP128400.1"/>
</dbReference>
<dbReference type="Proteomes" id="UP000521676">
    <property type="component" value="Unassembled WGS sequence"/>
</dbReference>
<proteinExistence type="predicted"/>
<organism evidence="2 4">
    <name type="scientific">Candidatus Chlorohelix allophototropha</name>
    <dbReference type="NCBI Taxonomy" id="3003348"/>
    <lineage>
        <taxon>Bacteria</taxon>
        <taxon>Bacillati</taxon>
        <taxon>Chloroflexota</taxon>
        <taxon>Chloroflexia</taxon>
        <taxon>Candidatus Chloroheliales</taxon>
        <taxon>Candidatus Chloroheliaceae</taxon>
        <taxon>Candidatus Chlorohelix</taxon>
    </lineage>
</organism>
<dbReference type="Proteomes" id="UP001431572">
    <property type="component" value="Chromosome 2"/>
</dbReference>
<reference evidence="2 4" key="1">
    <citation type="submission" date="2020-06" db="EMBL/GenBank/DDBJ databases">
        <title>Anoxygenic phototrophic Chloroflexota member uses a Type I reaction center.</title>
        <authorList>
            <person name="Tsuji J.M."/>
            <person name="Shaw N.A."/>
            <person name="Nagashima S."/>
            <person name="Venkiteswaran J."/>
            <person name="Schiff S.L."/>
            <person name="Hanada S."/>
            <person name="Tank M."/>
            <person name="Neufeld J.D."/>
        </authorList>
    </citation>
    <scope>NUCLEOTIDE SEQUENCE [LARGE SCALE GENOMIC DNA]</scope>
    <source>
        <strain evidence="2">L227-S17</strain>
    </source>
</reference>
<sequence>MIVQQVRTHKTYSGFYLLSLLALALLALAVLILFFFNTSRTSADTSGNYVEFRNDLNHFSISYPANWQVNAGNEKAGVTTITSMLPVDVQEGGLIDPNRYRQNTGVDPMQNFSKIDVLSYAVESGANVRDFVTAHAPYGTTGNFTEETVDGVTALRLDVNMAEATAGHEMSKIYTSVYLTKGNRGYIIAGFASPDTFSKIVSSFKAF</sequence>
<dbReference type="EMBL" id="JACATZ010000003">
    <property type="protein sequence ID" value="NWJ47785.1"/>
    <property type="molecule type" value="Genomic_DNA"/>
</dbReference>
<evidence type="ECO:0000256" key="1">
    <source>
        <dbReference type="SAM" id="Phobius"/>
    </source>
</evidence>
<feature type="transmembrane region" description="Helical" evidence="1">
    <location>
        <begin position="12"/>
        <end position="36"/>
    </location>
</feature>
<keyword evidence="1" id="KW-0472">Membrane</keyword>
<reference evidence="3" key="2">
    <citation type="journal article" date="2024" name="Nature">
        <title>Anoxygenic phototroph of the Chloroflexota uses a type I reaction centre.</title>
        <authorList>
            <person name="Tsuji J.M."/>
            <person name="Shaw N.A."/>
            <person name="Nagashima S."/>
            <person name="Venkiteswaran J.J."/>
            <person name="Schiff S.L."/>
            <person name="Watanabe T."/>
            <person name="Fukui M."/>
            <person name="Hanada S."/>
            <person name="Tank M."/>
            <person name="Neufeld J.D."/>
        </authorList>
    </citation>
    <scope>NUCLEOTIDE SEQUENCE</scope>
    <source>
        <strain evidence="3">L227-S17</strain>
    </source>
</reference>
<evidence type="ECO:0000313" key="2">
    <source>
        <dbReference type="EMBL" id="NWJ47785.1"/>
    </source>
</evidence>
<keyword evidence="5" id="KW-1185">Reference proteome</keyword>
<name>A0A8T7M6P4_9CHLR</name>
<keyword evidence="1" id="KW-0812">Transmembrane</keyword>
<evidence type="ECO:0000313" key="5">
    <source>
        <dbReference type="Proteomes" id="UP001431572"/>
    </source>
</evidence>
<evidence type="ECO:0000313" key="4">
    <source>
        <dbReference type="Proteomes" id="UP000521676"/>
    </source>
</evidence>
<keyword evidence="1" id="KW-1133">Transmembrane helix</keyword>